<protein>
    <submittedName>
        <fullName evidence="2">Uncharacterized protein</fullName>
    </submittedName>
</protein>
<sequence>MNRYDVRLVRGSPTEDEMTAVIKAIELSLDRVRATGPEPAPWVGSGSYRAPTSWRGAEMVPNPRRDFSRKRSR</sequence>
<gene>
    <name evidence="2" type="ORF">CEP50_09190</name>
</gene>
<dbReference type="Proteomes" id="UP000239352">
    <property type="component" value="Unassembled WGS sequence"/>
</dbReference>
<dbReference type="AlphaFoldDB" id="A0A2T0GWZ4"/>
<accession>A0A2T0GWZ4</accession>
<proteinExistence type="predicted"/>
<comment type="caution">
    <text evidence="2">The sequence shown here is derived from an EMBL/GenBank/DDBJ whole genome shotgun (WGS) entry which is preliminary data.</text>
</comment>
<evidence type="ECO:0000313" key="2">
    <source>
        <dbReference type="EMBL" id="PRW63630.1"/>
    </source>
</evidence>
<organism evidence="2 3">
    <name type="scientific">Actinopolyspora mortivallis</name>
    <dbReference type="NCBI Taxonomy" id="33906"/>
    <lineage>
        <taxon>Bacteria</taxon>
        <taxon>Bacillati</taxon>
        <taxon>Actinomycetota</taxon>
        <taxon>Actinomycetes</taxon>
        <taxon>Actinopolysporales</taxon>
        <taxon>Actinopolysporaceae</taxon>
        <taxon>Actinopolyspora</taxon>
    </lineage>
</organism>
<dbReference type="RefSeq" id="WP_106113516.1">
    <property type="nucleotide sequence ID" value="NZ_PVSR01000011.1"/>
</dbReference>
<reference evidence="2 3" key="1">
    <citation type="submission" date="2018-03" db="EMBL/GenBank/DDBJ databases">
        <title>Actinopolyspora mortivallis from Sahara, screening for active biomolecules.</title>
        <authorList>
            <person name="Selama O."/>
            <person name="Wellington E.M.H."/>
            <person name="Hacene H."/>
        </authorList>
    </citation>
    <scope>NUCLEOTIDE SEQUENCE [LARGE SCALE GENOMIC DNA]</scope>
    <source>
        <strain evidence="2 3">M5A</strain>
    </source>
</reference>
<evidence type="ECO:0000256" key="1">
    <source>
        <dbReference type="SAM" id="MobiDB-lite"/>
    </source>
</evidence>
<dbReference type="InParanoid" id="A0A2T0GWZ4"/>
<dbReference type="EMBL" id="PVSR01000011">
    <property type="protein sequence ID" value="PRW63630.1"/>
    <property type="molecule type" value="Genomic_DNA"/>
</dbReference>
<name>A0A2T0GWZ4_ACTMO</name>
<keyword evidence="3" id="KW-1185">Reference proteome</keyword>
<feature type="region of interest" description="Disordered" evidence="1">
    <location>
        <begin position="35"/>
        <end position="73"/>
    </location>
</feature>
<evidence type="ECO:0000313" key="3">
    <source>
        <dbReference type="Proteomes" id="UP000239352"/>
    </source>
</evidence>